<name>A0AAV0Y5V6_9HEMI</name>
<evidence type="ECO:0008006" key="3">
    <source>
        <dbReference type="Google" id="ProtNLM"/>
    </source>
</evidence>
<dbReference type="Proteomes" id="UP001160148">
    <property type="component" value="Unassembled WGS sequence"/>
</dbReference>
<comment type="caution">
    <text evidence="1">The sequence shown here is derived from an EMBL/GenBank/DDBJ whole genome shotgun (WGS) entry which is preliminary data.</text>
</comment>
<evidence type="ECO:0000313" key="1">
    <source>
        <dbReference type="EMBL" id="CAI6375766.1"/>
    </source>
</evidence>
<dbReference type="InterPro" id="IPR012337">
    <property type="entry name" value="RNaseH-like_sf"/>
</dbReference>
<accession>A0AAV0Y5V6</accession>
<dbReference type="EMBL" id="CARXXK010001361">
    <property type="protein sequence ID" value="CAI6375766.1"/>
    <property type="molecule type" value="Genomic_DNA"/>
</dbReference>
<dbReference type="AlphaFoldDB" id="A0AAV0Y5V6"/>
<protein>
    <recommendedName>
        <fullName evidence="3">HAT C-terminal dimerisation domain-containing protein</fullName>
    </recommendedName>
</protein>
<reference evidence="1 2" key="1">
    <citation type="submission" date="2023-01" db="EMBL/GenBank/DDBJ databases">
        <authorList>
            <person name="Whitehead M."/>
        </authorList>
    </citation>
    <scope>NUCLEOTIDE SEQUENCE [LARGE SCALE GENOMIC DNA]</scope>
</reference>
<sequence>MVKSGDVLKVLYPNLIHVTFLGHGLNRVAEKVRDMFPNVNKLVNNIKKIFLKAPSRVEVYREIMQDIPLPPEPVLTRWETWLEAVVFNASHFEGYQILLGIQNVLSGDEDGHLPTNYSPDMTSNMKFSPITSVDVERSFSLYKHILSDRRTHMTPEHMEQYIVINCFMRDT</sequence>
<gene>
    <name evidence="1" type="ORF">MEUPH1_LOCUS29221</name>
</gene>
<proteinExistence type="predicted"/>
<evidence type="ECO:0000313" key="2">
    <source>
        <dbReference type="Proteomes" id="UP001160148"/>
    </source>
</evidence>
<organism evidence="1 2">
    <name type="scientific">Macrosiphum euphorbiae</name>
    <name type="common">potato aphid</name>
    <dbReference type="NCBI Taxonomy" id="13131"/>
    <lineage>
        <taxon>Eukaryota</taxon>
        <taxon>Metazoa</taxon>
        <taxon>Ecdysozoa</taxon>
        <taxon>Arthropoda</taxon>
        <taxon>Hexapoda</taxon>
        <taxon>Insecta</taxon>
        <taxon>Pterygota</taxon>
        <taxon>Neoptera</taxon>
        <taxon>Paraneoptera</taxon>
        <taxon>Hemiptera</taxon>
        <taxon>Sternorrhyncha</taxon>
        <taxon>Aphidomorpha</taxon>
        <taxon>Aphidoidea</taxon>
        <taxon>Aphididae</taxon>
        <taxon>Macrosiphini</taxon>
        <taxon>Macrosiphum</taxon>
    </lineage>
</organism>
<keyword evidence="2" id="KW-1185">Reference proteome</keyword>
<dbReference type="SUPFAM" id="SSF53098">
    <property type="entry name" value="Ribonuclease H-like"/>
    <property type="match status" value="1"/>
</dbReference>